<evidence type="ECO:0000256" key="3">
    <source>
        <dbReference type="ARBA" id="ARBA00022676"/>
    </source>
</evidence>
<gene>
    <name evidence="9" type="ORF">CTAYLR_007630</name>
</gene>
<evidence type="ECO:0000313" key="10">
    <source>
        <dbReference type="Proteomes" id="UP001230188"/>
    </source>
</evidence>
<dbReference type="SUPFAM" id="SSF53756">
    <property type="entry name" value="UDP-Glycosyltransferase/glycogen phosphorylase"/>
    <property type="match status" value="1"/>
</dbReference>
<evidence type="ECO:0000259" key="7">
    <source>
        <dbReference type="Pfam" id="PF04101"/>
    </source>
</evidence>
<feature type="chain" id="PRO_5041979397" description="monogalactosyldiacylglycerol synthase" evidence="6">
    <location>
        <begin position="17"/>
        <end position="441"/>
    </location>
</feature>
<accession>A0AAD7UG13</accession>
<keyword evidence="3" id="KW-0328">Glycosyltransferase</keyword>
<dbReference type="InterPro" id="IPR009695">
    <property type="entry name" value="Diacylglyc_glucosyltr_N"/>
</dbReference>
<dbReference type="GO" id="GO:0009247">
    <property type="term" value="P:glycolipid biosynthetic process"/>
    <property type="evidence" value="ECO:0007669"/>
    <property type="project" value="InterPro"/>
</dbReference>
<dbReference type="EC" id="2.4.1.46" evidence="2"/>
<dbReference type="GO" id="GO:0046509">
    <property type="term" value="F:1,2-diacylglycerol 3-beta-galactosyltransferase activity"/>
    <property type="evidence" value="ECO:0007669"/>
    <property type="project" value="UniProtKB-EC"/>
</dbReference>
<name>A0AAD7UG13_9STRA</name>
<proteinExistence type="inferred from homology"/>
<evidence type="ECO:0000256" key="4">
    <source>
        <dbReference type="ARBA" id="ARBA00022679"/>
    </source>
</evidence>
<keyword evidence="6" id="KW-0732">Signal</keyword>
<dbReference type="Pfam" id="PF04101">
    <property type="entry name" value="Glyco_tran_28_C"/>
    <property type="match status" value="1"/>
</dbReference>
<evidence type="ECO:0000256" key="1">
    <source>
        <dbReference type="ARBA" id="ARBA00006962"/>
    </source>
</evidence>
<evidence type="ECO:0000259" key="8">
    <source>
        <dbReference type="Pfam" id="PF06925"/>
    </source>
</evidence>
<feature type="signal peptide" evidence="6">
    <location>
        <begin position="1"/>
        <end position="16"/>
    </location>
</feature>
<dbReference type="Gene3D" id="3.40.50.2000">
    <property type="entry name" value="Glycogen Phosphorylase B"/>
    <property type="match status" value="1"/>
</dbReference>
<dbReference type="Pfam" id="PF06925">
    <property type="entry name" value="MGDG_synth"/>
    <property type="match status" value="1"/>
</dbReference>
<dbReference type="PANTHER" id="PTHR43025">
    <property type="entry name" value="MONOGALACTOSYLDIACYLGLYCEROL SYNTHASE"/>
    <property type="match status" value="1"/>
</dbReference>
<evidence type="ECO:0000256" key="5">
    <source>
        <dbReference type="ARBA" id="ARBA00046299"/>
    </source>
</evidence>
<protein>
    <recommendedName>
        <fullName evidence="2">monogalactosyldiacylglycerol synthase</fullName>
        <ecNumber evidence="2">2.4.1.46</ecNumber>
    </recommendedName>
</protein>
<comment type="similarity">
    <text evidence="1">Belongs to the glycosyltransferase 28 family.</text>
</comment>
<feature type="domain" description="Diacylglycerol glucosyltransferase N-terminal" evidence="8">
    <location>
        <begin position="68"/>
        <end position="235"/>
    </location>
</feature>
<evidence type="ECO:0000256" key="2">
    <source>
        <dbReference type="ARBA" id="ARBA00012615"/>
    </source>
</evidence>
<dbReference type="PANTHER" id="PTHR43025:SF3">
    <property type="entry name" value="MONOGALACTOSYLDIACYLGLYCEROL SYNTHASE 1, CHLOROPLASTIC"/>
    <property type="match status" value="1"/>
</dbReference>
<keyword evidence="4" id="KW-0808">Transferase</keyword>
<dbReference type="InterPro" id="IPR050519">
    <property type="entry name" value="Glycosyltransf_28_UgtP"/>
</dbReference>
<keyword evidence="10" id="KW-1185">Reference proteome</keyword>
<organism evidence="9 10">
    <name type="scientific">Chrysophaeum taylorii</name>
    <dbReference type="NCBI Taxonomy" id="2483200"/>
    <lineage>
        <taxon>Eukaryota</taxon>
        <taxon>Sar</taxon>
        <taxon>Stramenopiles</taxon>
        <taxon>Ochrophyta</taxon>
        <taxon>Pelagophyceae</taxon>
        <taxon>Pelagomonadales</taxon>
        <taxon>Pelagomonadaceae</taxon>
        <taxon>Chrysophaeum</taxon>
    </lineage>
</organism>
<reference evidence="9" key="1">
    <citation type="submission" date="2023-01" db="EMBL/GenBank/DDBJ databases">
        <title>Metagenome sequencing of chrysophaentin producing Chrysophaeum taylorii.</title>
        <authorList>
            <person name="Davison J."/>
            <person name="Bewley C."/>
        </authorList>
    </citation>
    <scope>NUCLEOTIDE SEQUENCE</scope>
    <source>
        <strain evidence="9">NIES-1699</strain>
    </source>
</reference>
<dbReference type="GO" id="GO:0031969">
    <property type="term" value="C:chloroplast membrane"/>
    <property type="evidence" value="ECO:0007669"/>
    <property type="project" value="UniProtKB-SubCell"/>
</dbReference>
<dbReference type="EMBL" id="JAQMWT010000328">
    <property type="protein sequence ID" value="KAJ8604583.1"/>
    <property type="molecule type" value="Genomic_DNA"/>
</dbReference>
<dbReference type="AlphaFoldDB" id="A0AAD7UG13"/>
<comment type="caution">
    <text evidence="9">The sequence shown here is derived from an EMBL/GenBank/DDBJ whole genome shotgun (WGS) entry which is preliminary data.</text>
</comment>
<sequence length="441" mass="49275">MRRWWCDGLMVAGALGFAVVQQPRVKVGLGAVQQDRALTEWRPLANGQPASPEKQRILLLMSDTGGGHRASAEAIAHALEKLFPERWECEILDIWTEHAAWPYSNFVPFYSFLAKKPMLWRMLWIYGNFPLTRFAQEKAAALSCFKRFKQVLEERIEDLDVVVSVHPLCQTIPLRALRKLKRGVPFVTVVTDLASAHPTWFHRGVDKCFVPSKAIYDKARRCGLPTDKLVSRGLPLRAPFWEQEHRTQPEVRQHLGLPDVPSVLVMGGGDGVGRIARVAKTIASELRDEASLVVICGKNEAAKRELETYDWPDHVRPSILGFVSNIEEYMAAADCVVTKAGPGTIAEAATRGLPVVLSSFLPGQEAGNVKFVVKTHEFGVFKRRPKKIAREIRRLLEDDATRHSMAARALEAAKPDATTDIARDIARLVDTKIAKNPTDLK</sequence>
<dbReference type="Proteomes" id="UP001230188">
    <property type="component" value="Unassembled WGS sequence"/>
</dbReference>
<evidence type="ECO:0000256" key="6">
    <source>
        <dbReference type="SAM" id="SignalP"/>
    </source>
</evidence>
<evidence type="ECO:0000313" key="9">
    <source>
        <dbReference type="EMBL" id="KAJ8604583.1"/>
    </source>
</evidence>
<dbReference type="InterPro" id="IPR007235">
    <property type="entry name" value="Glyco_trans_28_C"/>
</dbReference>
<feature type="domain" description="Glycosyl transferase family 28 C-terminal" evidence="7">
    <location>
        <begin position="263"/>
        <end position="417"/>
    </location>
</feature>
<comment type="subcellular location">
    <subcellularLocation>
        <location evidence="5">Plastid</location>
        <location evidence="5">Chloroplast membrane</location>
    </subcellularLocation>
</comment>